<keyword evidence="5" id="KW-1185">Reference proteome</keyword>
<evidence type="ECO:0000256" key="2">
    <source>
        <dbReference type="ARBA" id="ARBA00023172"/>
    </source>
</evidence>
<feature type="region of interest" description="Disordered" evidence="3">
    <location>
        <begin position="958"/>
        <end position="983"/>
    </location>
</feature>
<dbReference type="InterPro" id="IPR010998">
    <property type="entry name" value="Integrase_recombinase_N"/>
</dbReference>
<dbReference type="InterPro" id="IPR043502">
    <property type="entry name" value="DNA/RNA_pol_sf"/>
</dbReference>
<proteinExistence type="predicted"/>
<dbReference type="Proteomes" id="UP001063166">
    <property type="component" value="Unassembled WGS sequence"/>
</dbReference>
<feature type="region of interest" description="Disordered" evidence="3">
    <location>
        <begin position="316"/>
        <end position="360"/>
    </location>
</feature>
<evidence type="ECO:0000256" key="1">
    <source>
        <dbReference type="ARBA" id="ARBA00023125"/>
    </source>
</evidence>
<dbReference type="Gene3D" id="1.10.443.10">
    <property type="entry name" value="Intergrase catalytic core"/>
    <property type="match status" value="1"/>
</dbReference>
<dbReference type="PANTHER" id="PTHR33050">
    <property type="entry name" value="REVERSE TRANSCRIPTASE DOMAIN-CONTAINING PROTEIN"/>
    <property type="match status" value="1"/>
</dbReference>
<sequence>MTGSAPPPAATNKAPTPMSSGSATTSTAATAASTTPSVPAFNTDSQILDENVLRTERNTALQTRRDAGEIGVPADELLLPLLTLRATTTPPPTASNSNNLIQFASAFSQFSPNTQNQAMNLLTNASTPSTLPSRILFSSTQELPALPSTTDFSYGIHPFIVTLAKNKLHLPLTIFTSRATKKLHTETTSLKQNTVYNSANTKCHILDLSQFQDEASIDIIDWHEAWQRYMVFLDTHCDIEVASRWRAHYHFLCAHDDFRLNFTAIREFDIAERTRYSINPRAHNKESYLRHLESIKLEVMSRNIRNATRDLGQDFQSSMGAKTRFKPYDSDGRRPRAALADTSKPSFRDGRPADTTRSPPLCLCCKRTGHKFSECTEDTTPAGVPTHSSSTPQSAPARPTIQVNTLAPGAAPPTTGPALGSVSEAPLAPPSFLETPLALISFYRDWRSLPLDTVSPAPHIYFDNLQIEAPSPYDKDRDYARIHTPYSAAQFRLFLEHAQLLHRYPELPLKLARGFPIGNLSPITRTYTPPNLPGATLHADTIRTYIADELRLGRFTGPFTRDELEGKIGPFRSSPLQVATKEGAPGEPTKYRVCRHLSYKGKAHASINDEIDSDKYPTRWGKAIDVAKIVTAAPPGAQAATLDVEGAYRTIPVKPDHKRYLIVHFEGCFYMDHDVPFGLASASGLQGEVADATIDIWEHHQVSPAVNGGAEYTYDYDLVSMKEMIAPLGIPWHKDKGQEFADTFPYLGFHWDLPNKTVSLPDLKRKKYLRKLSLFIAECETSRIPKTRAESIIGTLSHITFVHQYGRSYMSNLYNWLTTFVDDYRPRWITSSALTDLRWWSRLLLRIHAPRSLSPPEPTRDYSIWVDASTEWGIGLLWGTRWAAWRHLDGWRGPGRDIGWLEGVAVELAILAARAIGIRDADILIRSDNEGVIGAFRKGRCSNFMTNLSIRRSEETPSLVAFSPPPRNNSLTRSRSLSPSLPTFPMSRPDRLTALLDGVDVQAQAAAFYANAPPLDVRRAASLPTDGRIRVPRKPRKDAHITPSFHRPHVLASERVLRWTTPHSEQFQASIEAELPNPAILKLFKVMLFSLDENTRSNYGAGLLRFTQYCDTHHIPEHSRMPASELLLSAFSASAAGSASESALNNWLAGLQYWHVVNGAPWHGSDMLHHVRRGFAKLVPPSSKRAKRPPVTIEALIALRSGLDLSNAFDAAVWAVASVAFWSCCRLGELIIPSQKLFNPSKHVARNMLPIHISRLSSGAEHSTFHIPWTKTTAQEGADISVTARDHLTCPLSALRHHLAANTAIPSTAPLFAFETADGGWAPMTKPWFMDRCNAVWVAAGFPSMPGHAFRIGGATELLLQGTDPNVVATQGRWQSRAFLEYWRRIDAILPLFISNAANSHRARGLEAIMDTYARSHRLPTSSH</sequence>
<dbReference type="GO" id="GO:0003677">
    <property type="term" value="F:DNA binding"/>
    <property type="evidence" value="ECO:0007669"/>
    <property type="project" value="UniProtKB-KW"/>
</dbReference>
<feature type="region of interest" description="Disordered" evidence="3">
    <location>
        <begin position="377"/>
        <end position="398"/>
    </location>
</feature>
<evidence type="ECO:0000313" key="5">
    <source>
        <dbReference type="Proteomes" id="UP001063166"/>
    </source>
</evidence>
<feature type="compositionally biased region" description="Low complexity" evidence="3">
    <location>
        <begin position="10"/>
        <end position="40"/>
    </location>
</feature>
<evidence type="ECO:0000313" key="4">
    <source>
        <dbReference type="EMBL" id="GLB38818.1"/>
    </source>
</evidence>
<evidence type="ECO:0000256" key="3">
    <source>
        <dbReference type="SAM" id="MobiDB-lite"/>
    </source>
</evidence>
<accession>A0A9P3PMW5</accession>
<dbReference type="SUPFAM" id="SSF56349">
    <property type="entry name" value="DNA breaking-rejoining enzymes"/>
    <property type="match status" value="1"/>
</dbReference>
<feature type="compositionally biased region" description="Low complexity" evidence="3">
    <location>
        <begin position="968"/>
        <end position="983"/>
    </location>
</feature>
<feature type="region of interest" description="Disordered" evidence="3">
    <location>
        <begin position="1"/>
        <end position="43"/>
    </location>
</feature>
<dbReference type="EMBL" id="BRPK01000005">
    <property type="protein sequence ID" value="GLB38818.1"/>
    <property type="molecule type" value="Genomic_DNA"/>
</dbReference>
<comment type="caution">
    <text evidence="4">The sequence shown here is derived from an EMBL/GenBank/DDBJ whole genome shotgun (WGS) entry which is preliminary data.</text>
</comment>
<dbReference type="Gene3D" id="1.10.150.130">
    <property type="match status" value="1"/>
</dbReference>
<name>A0A9P3PMW5_LYOSH</name>
<dbReference type="GO" id="GO:0015074">
    <property type="term" value="P:DNA integration"/>
    <property type="evidence" value="ECO:0007669"/>
    <property type="project" value="InterPro"/>
</dbReference>
<keyword evidence="2" id="KW-0233">DNA recombination</keyword>
<dbReference type="InterPro" id="IPR052055">
    <property type="entry name" value="Hepadnavirus_pol/RT"/>
</dbReference>
<keyword evidence="1" id="KW-0238">DNA-binding</keyword>
<organism evidence="4 5">
    <name type="scientific">Lyophyllum shimeji</name>
    <name type="common">Hon-shimeji</name>
    <name type="synonym">Tricholoma shimeji</name>
    <dbReference type="NCBI Taxonomy" id="47721"/>
    <lineage>
        <taxon>Eukaryota</taxon>
        <taxon>Fungi</taxon>
        <taxon>Dikarya</taxon>
        <taxon>Basidiomycota</taxon>
        <taxon>Agaricomycotina</taxon>
        <taxon>Agaricomycetes</taxon>
        <taxon>Agaricomycetidae</taxon>
        <taxon>Agaricales</taxon>
        <taxon>Tricholomatineae</taxon>
        <taxon>Lyophyllaceae</taxon>
        <taxon>Lyophyllum</taxon>
    </lineage>
</organism>
<dbReference type="InterPro" id="IPR013762">
    <property type="entry name" value="Integrase-like_cat_sf"/>
</dbReference>
<reference evidence="4" key="1">
    <citation type="submission" date="2022-07" db="EMBL/GenBank/DDBJ databases">
        <title>The genome of Lyophyllum shimeji provides insight into the initial evolution of ectomycorrhizal fungal genome.</title>
        <authorList>
            <person name="Kobayashi Y."/>
            <person name="Shibata T."/>
            <person name="Hirakawa H."/>
            <person name="Shigenobu S."/>
            <person name="Nishiyama T."/>
            <person name="Yamada A."/>
            <person name="Hasebe M."/>
            <person name="Kawaguchi M."/>
        </authorList>
    </citation>
    <scope>NUCLEOTIDE SEQUENCE</scope>
    <source>
        <strain evidence="4">AT787</strain>
    </source>
</reference>
<dbReference type="GO" id="GO:0006310">
    <property type="term" value="P:DNA recombination"/>
    <property type="evidence" value="ECO:0007669"/>
    <property type="project" value="UniProtKB-KW"/>
</dbReference>
<dbReference type="InterPro" id="IPR011010">
    <property type="entry name" value="DNA_brk_join_enz"/>
</dbReference>
<dbReference type="OrthoDB" id="3266428at2759"/>
<dbReference type="SUPFAM" id="SSF56672">
    <property type="entry name" value="DNA/RNA polymerases"/>
    <property type="match status" value="1"/>
</dbReference>
<gene>
    <name evidence="4" type="ORF">LshimejAT787_0506830</name>
</gene>
<protein>
    <submittedName>
        <fullName evidence="4">Uncharacterized protein</fullName>
    </submittedName>
</protein>
<dbReference type="SUPFAM" id="SSF47823">
    <property type="entry name" value="lambda integrase-like, N-terminal domain"/>
    <property type="match status" value="1"/>
</dbReference>
<dbReference type="PANTHER" id="PTHR33050:SF7">
    <property type="entry name" value="RIBONUCLEASE H"/>
    <property type="match status" value="1"/>
</dbReference>